<name>A0A087U376_STEMI</name>
<proteinExistence type="predicted"/>
<dbReference type="EMBL" id="KK117941">
    <property type="protein sequence ID" value="KFM71815.1"/>
    <property type="molecule type" value="Genomic_DNA"/>
</dbReference>
<sequence length="90" mass="10073">MNVSCSVSGSFSTSVECTVHKDTQHGKFSASAQHSSDLFERTRKERSMPVFDVEAKNSRISNQYVKCHAAQFLKNLNDSVTENDMNLQEA</sequence>
<organism evidence="1 2">
    <name type="scientific">Stegodyphus mimosarum</name>
    <name type="common">African social velvet spider</name>
    <dbReference type="NCBI Taxonomy" id="407821"/>
    <lineage>
        <taxon>Eukaryota</taxon>
        <taxon>Metazoa</taxon>
        <taxon>Ecdysozoa</taxon>
        <taxon>Arthropoda</taxon>
        <taxon>Chelicerata</taxon>
        <taxon>Arachnida</taxon>
        <taxon>Araneae</taxon>
        <taxon>Araneomorphae</taxon>
        <taxon>Entelegynae</taxon>
        <taxon>Eresoidea</taxon>
        <taxon>Eresidae</taxon>
        <taxon>Stegodyphus</taxon>
    </lineage>
</organism>
<feature type="non-terminal residue" evidence="1">
    <location>
        <position position="90"/>
    </location>
</feature>
<dbReference type="AlphaFoldDB" id="A0A087U376"/>
<accession>A0A087U376</accession>
<keyword evidence="2" id="KW-1185">Reference proteome</keyword>
<dbReference type="Proteomes" id="UP000054359">
    <property type="component" value="Unassembled WGS sequence"/>
</dbReference>
<evidence type="ECO:0000313" key="1">
    <source>
        <dbReference type="EMBL" id="KFM71815.1"/>
    </source>
</evidence>
<evidence type="ECO:0000313" key="2">
    <source>
        <dbReference type="Proteomes" id="UP000054359"/>
    </source>
</evidence>
<reference evidence="1 2" key="1">
    <citation type="submission" date="2013-11" db="EMBL/GenBank/DDBJ databases">
        <title>Genome sequencing of Stegodyphus mimosarum.</title>
        <authorList>
            <person name="Bechsgaard J."/>
        </authorList>
    </citation>
    <scope>NUCLEOTIDE SEQUENCE [LARGE SCALE GENOMIC DNA]</scope>
</reference>
<protein>
    <submittedName>
        <fullName evidence="1">Uncharacterized protein</fullName>
    </submittedName>
</protein>
<gene>
    <name evidence="1" type="ORF">X975_22353</name>
</gene>